<reference evidence="2" key="1">
    <citation type="journal article" date="2014" name="Sci. Data">
        <title>Genomes of diverse isolates of the marine cyanobacterium Prochlorococcus.</title>
        <authorList>
            <person name="Biller S."/>
            <person name="Berube P."/>
            <person name="Thompson J."/>
            <person name="Kelly L."/>
            <person name="Roggensack S."/>
            <person name="Awad L."/>
            <person name="Roache-Johnson K."/>
            <person name="Ding H."/>
            <person name="Giovannoni S.J."/>
            <person name="Moore L.R."/>
            <person name="Chisholm S.W."/>
        </authorList>
    </citation>
    <scope>NUCLEOTIDE SEQUENCE [LARGE SCALE GENOMIC DNA]</scope>
    <source>
        <strain evidence="2">MIT 9302</strain>
    </source>
</reference>
<organism evidence="1 2">
    <name type="scientific">Prochlorococcus marinus str. MIT 9302</name>
    <dbReference type="NCBI Taxonomy" id="74545"/>
    <lineage>
        <taxon>Bacteria</taxon>
        <taxon>Bacillati</taxon>
        <taxon>Cyanobacteriota</taxon>
        <taxon>Cyanophyceae</taxon>
        <taxon>Synechococcales</taxon>
        <taxon>Prochlorococcaceae</taxon>
        <taxon>Prochlorococcus</taxon>
    </lineage>
</organism>
<protein>
    <recommendedName>
        <fullName evidence="3">DUF4242 domain-containing protein</fullName>
    </recommendedName>
</protein>
<dbReference type="Proteomes" id="UP000030445">
    <property type="component" value="Unassembled WGS sequence"/>
</dbReference>
<gene>
    <name evidence="1" type="ORF">EU96_1923</name>
</gene>
<dbReference type="RefSeq" id="WP_032527509.1">
    <property type="nucleotide sequence ID" value="NZ_CP138951.1"/>
</dbReference>
<dbReference type="eggNOG" id="ENOG50321BT">
    <property type="taxonomic scope" value="Bacteria"/>
</dbReference>
<sequence>MSSTFYIVHHEFKAGKAEKWWETAYAAMAPGGGWDDAVVANKEKGFYNHSANAVTKNGPVYCFWEVKEGISAEEFQEFIDGPSGPGFGQDALMNICKPIDTALMNGQTPYPPVFS</sequence>
<dbReference type="EMBL" id="JNAM01000013">
    <property type="protein sequence ID" value="KGF96398.1"/>
    <property type="molecule type" value="Genomic_DNA"/>
</dbReference>
<name>A0A0A2A7K4_PROMR</name>
<comment type="caution">
    <text evidence="1">The sequence shown here is derived from an EMBL/GenBank/DDBJ whole genome shotgun (WGS) entry which is preliminary data.</text>
</comment>
<proteinExistence type="predicted"/>
<accession>A0A0A2A7K4</accession>
<evidence type="ECO:0008006" key="3">
    <source>
        <dbReference type="Google" id="ProtNLM"/>
    </source>
</evidence>
<dbReference type="AlphaFoldDB" id="A0A0A2A7K4"/>
<evidence type="ECO:0000313" key="1">
    <source>
        <dbReference type="EMBL" id="KGF96398.1"/>
    </source>
</evidence>
<evidence type="ECO:0000313" key="2">
    <source>
        <dbReference type="Proteomes" id="UP000030445"/>
    </source>
</evidence>
<dbReference type="OrthoDB" id="559798at2"/>